<dbReference type="Proteomes" id="UP000323164">
    <property type="component" value="Unassembled WGS sequence"/>
</dbReference>
<evidence type="ECO:0000313" key="3">
    <source>
        <dbReference type="Proteomes" id="UP000323164"/>
    </source>
</evidence>
<dbReference type="RefSeq" id="WP_149353214.1">
    <property type="nucleotide sequence ID" value="NZ_VTRV01000110.1"/>
</dbReference>
<keyword evidence="1" id="KW-0472">Membrane</keyword>
<evidence type="ECO:0000256" key="1">
    <source>
        <dbReference type="SAM" id="Phobius"/>
    </source>
</evidence>
<dbReference type="AlphaFoldDB" id="A0A5D8Z112"/>
<accession>A0A5D8Z112</accession>
<sequence length="59" mass="6226">MEHYKNLTAQQLAIAAGCAMLVGSMTLPRSTLIGVSVLVLALVLAIGAYRKDRASKRPG</sequence>
<keyword evidence="1" id="KW-1133">Transmembrane helix</keyword>
<comment type="caution">
    <text evidence="2">The sequence shown here is derived from an EMBL/GenBank/DDBJ whole genome shotgun (WGS) entry which is preliminary data.</text>
</comment>
<gene>
    <name evidence="2" type="ORF">FW784_10065</name>
</gene>
<protein>
    <submittedName>
        <fullName evidence="2">Uncharacterized protein</fullName>
    </submittedName>
</protein>
<proteinExistence type="predicted"/>
<dbReference type="PROSITE" id="PS51257">
    <property type="entry name" value="PROKAR_LIPOPROTEIN"/>
    <property type="match status" value="1"/>
</dbReference>
<keyword evidence="1" id="KW-0812">Transmembrane</keyword>
<evidence type="ECO:0000313" key="2">
    <source>
        <dbReference type="EMBL" id="TZF88347.1"/>
    </source>
</evidence>
<dbReference type="EMBL" id="VTRV01000110">
    <property type="protein sequence ID" value="TZF88347.1"/>
    <property type="molecule type" value="Genomic_DNA"/>
</dbReference>
<organism evidence="2 3">
    <name type="scientific">Cognatilysobacter lacus</name>
    <dbReference type="NCBI Taxonomy" id="1643323"/>
    <lineage>
        <taxon>Bacteria</taxon>
        <taxon>Pseudomonadati</taxon>
        <taxon>Pseudomonadota</taxon>
        <taxon>Gammaproteobacteria</taxon>
        <taxon>Lysobacterales</taxon>
        <taxon>Lysobacteraceae</taxon>
        <taxon>Cognatilysobacter</taxon>
    </lineage>
</organism>
<keyword evidence="3" id="KW-1185">Reference proteome</keyword>
<reference evidence="2 3" key="1">
    <citation type="submission" date="2019-08" db="EMBL/GenBank/DDBJ databases">
        <title>Draft genome sequence of Lysobacter sp. UKS-15.</title>
        <authorList>
            <person name="Im W.-T."/>
        </authorList>
    </citation>
    <scope>NUCLEOTIDE SEQUENCE [LARGE SCALE GENOMIC DNA]</scope>
    <source>
        <strain evidence="2 3">UKS-15</strain>
    </source>
</reference>
<feature type="transmembrane region" description="Helical" evidence="1">
    <location>
        <begin position="31"/>
        <end position="49"/>
    </location>
</feature>
<name>A0A5D8Z112_9GAMM</name>